<gene>
    <name evidence="2" type="ORF">HC757_11005</name>
</gene>
<dbReference type="Pfam" id="PF04463">
    <property type="entry name" value="2-thiour_desulf"/>
    <property type="match status" value="1"/>
</dbReference>
<dbReference type="Proteomes" id="UP000737113">
    <property type="component" value="Unassembled WGS sequence"/>
</dbReference>
<dbReference type="InterPro" id="IPR017087">
    <property type="entry name" value="UCP037004"/>
</dbReference>
<dbReference type="PANTHER" id="PTHR30087:SF0">
    <property type="entry name" value="INNER MEMBRANE PROTEIN"/>
    <property type="match status" value="1"/>
</dbReference>
<evidence type="ECO:0000259" key="1">
    <source>
        <dbReference type="Pfam" id="PF08349"/>
    </source>
</evidence>
<accession>A0A972JL06</accession>
<feature type="domain" description="DUF1722" evidence="1">
    <location>
        <begin position="194"/>
        <end position="325"/>
    </location>
</feature>
<name>A0A972JL06_9GAMM</name>
<dbReference type="InterPro" id="IPR013560">
    <property type="entry name" value="DUF1722"/>
</dbReference>
<reference evidence="2" key="1">
    <citation type="submission" date="2020-04" db="EMBL/GenBank/DDBJ databases">
        <title>Description of Shewanella salipaludis sp. nov., isolated from a salt marsh.</title>
        <authorList>
            <person name="Park S."/>
            <person name="Yoon J.-H."/>
        </authorList>
    </citation>
    <scope>NUCLEOTIDE SEQUENCE</scope>
    <source>
        <strain evidence="2">SHSM-M6</strain>
    </source>
</reference>
<evidence type="ECO:0000313" key="3">
    <source>
        <dbReference type="Proteomes" id="UP000737113"/>
    </source>
</evidence>
<protein>
    <submittedName>
        <fullName evidence="2">DUF1722 domain-containing protein</fullName>
    </submittedName>
</protein>
<proteinExistence type="predicted"/>
<dbReference type="PANTHER" id="PTHR30087">
    <property type="entry name" value="INNER MEMBRANE PROTEIN"/>
    <property type="match status" value="1"/>
</dbReference>
<sequence>MYKFNPQKIQLGISACLLGQKVRFDAGHKNSVYCQQELAAHFDFVPLCPEMAIGLGAPRKSIRLVRDDAQILVQSADGSLDVTDKLKAFSEAKVGELDFLGGYLLCAKSPSCGMERVTEYKPGSRQGSKSGVGVFARALMARYPLLPVEEEGRLHDMVLRENFFTRVYAYHDWHCLQHDGLTRHKLLQFHARYKYLLMAHSPAWYQRLGPMLANLGAGPGTDMSAADNTGQDQALARVAGRYFEGLMTALKLNASRRNHTSTLQHIQGYFKQRLSKAQKSELTACIMKYHGGLLPLLVPITLINHYLREHPTPYIQQQVYLNPHPESLKLRYAY</sequence>
<comment type="caution">
    <text evidence="2">The sequence shown here is derived from an EMBL/GenBank/DDBJ whole genome shotgun (WGS) entry which is preliminary data.</text>
</comment>
<dbReference type="PIRSF" id="PIRSF037004">
    <property type="entry name" value="UCP037004"/>
    <property type="match status" value="1"/>
</dbReference>
<dbReference type="InterPro" id="IPR007553">
    <property type="entry name" value="2-thiour_desulf"/>
</dbReference>
<evidence type="ECO:0000313" key="2">
    <source>
        <dbReference type="EMBL" id="NMH65694.1"/>
    </source>
</evidence>
<dbReference type="RefSeq" id="WP_169564424.1">
    <property type="nucleotide sequence ID" value="NZ_JAAXYH010000007.1"/>
</dbReference>
<dbReference type="Pfam" id="PF08349">
    <property type="entry name" value="DUF1722"/>
    <property type="match status" value="1"/>
</dbReference>
<organism evidence="2 3">
    <name type="scientific">Shewanella salipaludis</name>
    <dbReference type="NCBI Taxonomy" id="2723052"/>
    <lineage>
        <taxon>Bacteria</taxon>
        <taxon>Pseudomonadati</taxon>
        <taxon>Pseudomonadota</taxon>
        <taxon>Gammaproteobacteria</taxon>
        <taxon>Alteromonadales</taxon>
        <taxon>Shewanellaceae</taxon>
        <taxon>Shewanella</taxon>
    </lineage>
</organism>
<dbReference type="AlphaFoldDB" id="A0A972JL06"/>
<dbReference type="EMBL" id="JAAXYH010000007">
    <property type="protein sequence ID" value="NMH65694.1"/>
    <property type="molecule type" value="Genomic_DNA"/>
</dbReference>
<keyword evidence="3" id="KW-1185">Reference proteome</keyword>